<reference evidence="2" key="2">
    <citation type="submission" date="2017-12" db="EMBL/GenBank/DDBJ databases">
        <title>Genome sequence of the Bar-tailed Godwit (Limosa lapponica baueri).</title>
        <authorList>
            <person name="Lima N.C.B."/>
            <person name="Parody-Merino A.M."/>
            <person name="Battley P.F."/>
            <person name="Fidler A.E."/>
            <person name="Prosdocimi F."/>
        </authorList>
    </citation>
    <scope>NUCLEOTIDE SEQUENCE [LARGE SCALE GENOMIC DNA]</scope>
</reference>
<dbReference type="Proteomes" id="UP000233556">
    <property type="component" value="Unassembled WGS sequence"/>
</dbReference>
<name>A0A2I0UF64_LIMLA</name>
<accession>A0A2I0UF64</accession>
<protein>
    <submittedName>
        <fullName evidence="1">Uncharacterized protein</fullName>
    </submittedName>
</protein>
<dbReference type="EMBL" id="KZ505810">
    <property type="protein sequence ID" value="PKU44685.1"/>
    <property type="molecule type" value="Genomic_DNA"/>
</dbReference>
<dbReference type="AlphaFoldDB" id="A0A2I0UF64"/>
<gene>
    <name evidence="1" type="ORF">llap_5016</name>
</gene>
<sequence length="135" mass="15110">MRLVVLAGEWHGPDQGEEFDPILQFCPSLERLETWWHQPGDEGEAEPAVPGVNLGCSLSPCSLDPESITGTGLPVQYEGYPREETSFLQPLSLQQSQGWQNENGLITISNGAWKETVYLRNVNSIANHAWVKNRY</sequence>
<proteinExistence type="predicted"/>
<evidence type="ECO:0000313" key="2">
    <source>
        <dbReference type="Proteomes" id="UP000233556"/>
    </source>
</evidence>
<reference evidence="2" key="1">
    <citation type="submission" date="2017-11" db="EMBL/GenBank/DDBJ databases">
        <authorList>
            <person name="Lima N.C."/>
            <person name="Parody-Merino A.M."/>
            <person name="Battley P.F."/>
            <person name="Fidler A.E."/>
            <person name="Prosdocimi F."/>
        </authorList>
    </citation>
    <scope>NUCLEOTIDE SEQUENCE [LARGE SCALE GENOMIC DNA]</scope>
</reference>
<organism evidence="1 2">
    <name type="scientific">Limosa lapponica baueri</name>
    <dbReference type="NCBI Taxonomy" id="1758121"/>
    <lineage>
        <taxon>Eukaryota</taxon>
        <taxon>Metazoa</taxon>
        <taxon>Chordata</taxon>
        <taxon>Craniata</taxon>
        <taxon>Vertebrata</taxon>
        <taxon>Euteleostomi</taxon>
        <taxon>Archelosauria</taxon>
        <taxon>Archosauria</taxon>
        <taxon>Dinosauria</taxon>
        <taxon>Saurischia</taxon>
        <taxon>Theropoda</taxon>
        <taxon>Coelurosauria</taxon>
        <taxon>Aves</taxon>
        <taxon>Neognathae</taxon>
        <taxon>Neoaves</taxon>
        <taxon>Charadriiformes</taxon>
        <taxon>Scolopacidae</taxon>
        <taxon>Limosa</taxon>
    </lineage>
</organism>
<keyword evidence="2" id="KW-1185">Reference proteome</keyword>
<evidence type="ECO:0000313" key="1">
    <source>
        <dbReference type="EMBL" id="PKU44685.1"/>
    </source>
</evidence>